<reference evidence="1 2" key="1">
    <citation type="submission" date="2020-08" db="EMBL/GenBank/DDBJ databases">
        <title>Sequencing the genomes of 1000 actinobacteria strains.</title>
        <authorList>
            <person name="Klenk H.-P."/>
        </authorList>
    </citation>
    <scope>NUCLEOTIDE SEQUENCE [LARGE SCALE GENOMIC DNA]</scope>
    <source>
        <strain evidence="1 2">DSM 102122</strain>
    </source>
</reference>
<accession>A0A7W9LJD4</accession>
<name>A0A7W9LJD4_9ACTN</name>
<comment type="caution">
    <text evidence="1">The sequence shown here is derived from an EMBL/GenBank/DDBJ whole genome shotgun (WGS) entry which is preliminary data.</text>
</comment>
<dbReference type="RefSeq" id="WP_184819148.1">
    <property type="nucleotide sequence ID" value="NZ_JACHMM010000001.1"/>
</dbReference>
<dbReference type="AlphaFoldDB" id="A0A7W9LJD4"/>
<proteinExistence type="predicted"/>
<keyword evidence="2" id="KW-1185">Reference proteome</keyword>
<gene>
    <name evidence="1" type="ORF">HD601_000571</name>
</gene>
<organism evidence="1 2">
    <name type="scientific">Jiangella mangrovi</name>
    <dbReference type="NCBI Taxonomy" id="1524084"/>
    <lineage>
        <taxon>Bacteria</taxon>
        <taxon>Bacillati</taxon>
        <taxon>Actinomycetota</taxon>
        <taxon>Actinomycetes</taxon>
        <taxon>Jiangellales</taxon>
        <taxon>Jiangellaceae</taxon>
        <taxon>Jiangella</taxon>
    </lineage>
</organism>
<sequence length="191" mass="21224">MPGSKPAEAYDAFLEPLQKALSCITNEPLIGRENSRKTGGKRTLTFPGDPAGLGGSGGLALTVSFEYEIYKTGDTGKMKYRCRTHGYKHQIVTDEFAEVILFHWHPGEAEDRAGLPQRPHIHMGTELLAADGRLTRRNHLPSGRVSLEDVVEFAITDLGVTPLRDDWQTVIDNTRALFEKHRTWGGRGLNQ</sequence>
<dbReference type="Proteomes" id="UP000542813">
    <property type="component" value="Unassembled WGS sequence"/>
</dbReference>
<protein>
    <submittedName>
        <fullName evidence="1">Uncharacterized protein</fullName>
    </submittedName>
</protein>
<evidence type="ECO:0000313" key="1">
    <source>
        <dbReference type="EMBL" id="MBB5785996.1"/>
    </source>
</evidence>
<evidence type="ECO:0000313" key="2">
    <source>
        <dbReference type="Proteomes" id="UP000542813"/>
    </source>
</evidence>
<dbReference type="EMBL" id="JACHMM010000001">
    <property type="protein sequence ID" value="MBB5785996.1"/>
    <property type="molecule type" value="Genomic_DNA"/>
</dbReference>